<organism evidence="5 6">
    <name type="scientific">Rubinisphaera brasiliensis (strain ATCC 49424 / DSM 5305 / JCM 21570 / IAM 15109 / NBRC 103401 / IFAM 1448)</name>
    <name type="common">Planctomyces brasiliensis</name>
    <dbReference type="NCBI Taxonomy" id="756272"/>
    <lineage>
        <taxon>Bacteria</taxon>
        <taxon>Pseudomonadati</taxon>
        <taxon>Planctomycetota</taxon>
        <taxon>Planctomycetia</taxon>
        <taxon>Planctomycetales</taxon>
        <taxon>Planctomycetaceae</taxon>
        <taxon>Rubinisphaera</taxon>
    </lineage>
</organism>
<dbReference type="RefSeq" id="WP_013631065.1">
    <property type="nucleotide sequence ID" value="NC_015174.1"/>
</dbReference>
<evidence type="ECO:0000256" key="3">
    <source>
        <dbReference type="PROSITE-ProRule" id="PRU00339"/>
    </source>
</evidence>
<dbReference type="eggNOG" id="COG0457">
    <property type="taxonomic scope" value="Bacteria"/>
</dbReference>
<dbReference type="InterPro" id="IPR050498">
    <property type="entry name" value="Ycf3"/>
</dbReference>
<dbReference type="STRING" id="756272.Plabr_4790"/>
<feature type="repeat" description="TPR" evidence="3">
    <location>
        <begin position="228"/>
        <end position="261"/>
    </location>
</feature>
<evidence type="ECO:0000259" key="4">
    <source>
        <dbReference type="Pfam" id="PF09976"/>
    </source>
</evidence>
<dbReference type="SUPFAM" id="SSF48452">
    <property type="entry name" value="TPR-like"/>
    <property type="match status" value="2"/>
</dbReference>
<evidence type="ECO:0000256" key="1">
    <source>
        <dbReference type="ARBA" id="ARBA00022737"/>
    </source>
</evidence>
<dbReference type="GO" id="GO:0009279">
    <property type="term" value="C:cell outer membrane"/>
    <property type="evidence" value="ECO:0007669"/>
    <property type="project" value="TreeGrafter"/>
</dbReference>
<sequence length="448" mass="49865">MRNPIICFLVTCLVLPGCSKAEKPVAQAAAEQDANTAAESSAANQASATNTKATNIDAEALMSQVQEHFDAGDYRAAFPLLDQLHAAKACPAEGYAIRAQILDHSGLTSQAVSSLTLALTKQPENAKWHNMLGLLFVKMQNLPMARQAFTKAIELDSEFAKAYNNRGLIAIGLKEYGQAINDFNLAIRYDKEYIDAMNNRGYAYLEQGNYSKAIENFTDAIALDETYVKSYNNRGFTHMKVGDNEAAVKDFSKAIELSPNVVKHYLHRRDAWLAMGNQEKAVADQKQAQWTQQLLLISRRMQREPKNAELLVERAKHFVAAERFEEAFEDLSQAEKMDQDLAAVHTCRAEIYYGREEYKAAIESCTKALDADHDFSALSLRGDAYMATGKLDEAIADYNAAQRFDGTVAMAYWKRAEERKEGGDKSGADADRKIALQLDPKLEETKTK</sequence>
<evidence type="ECO:0000313" key="6">
    <source>
        <dbReference type="Proteomes" id="UP000006860"/>
    </source>
</evidence>
<dbReference type="PANTHER" id="PTHR44858">
    <property type="entry name" value="TETRATRICOPEPTIDE REPEAT PROTEIN 6"/>
    <property type="match status" value="1"/>
</dbReference>
<dbReference type="GO" id="GO:0046813">
    <property type="term" value="P:receptor-mediated virion attachment to host cell"/>
    <property type="evidence" value="ECO:0007669"/>
    <property type="project" value="TreeGrafter"/>
</dbReference>
<feature type="domain" description="Ancillary SecYEG translocon subunit/Cell division coordinator CpoB TPR" evidence="4">
    <location>
        <begin position="280"/>
        <end position="402"/>
    </location>
</feature>
<name>F0SRB0_RUBBR</name>
<dbReference type="InterPro" id="IPR018704">
    <property type="entry name" value="SecYEG/CpoB_TPR"/>
</dbReference>
<feature type="repeat" description="TPR" evidence="3">
    <location>
        <begin position="160"/>
        <end position="193"/>
    </location>
</feature>
<dbReference type="PROSITE" id="PS50005">
    <property type="entry name" value="TPR"/>
    <property type="match status" value="4"/>
</dbReference>
<dbReference type="SMART" id="SM00028">
    <property type="entry name" value="TPR"/>
    <property type="match status" value="9"/>
</dbReference>
<dbReference type="Pfam" id="PF09976">
    <property type="entry name" value="TPR_21"/>
    <property type="match status" value="1"/>
</dbReference>
<dbReference type="AlphaFoldDB" id="F0SRB0"/>
<keyword evidence="6" id="KW-1185">Reference proteome</keyword>
<accession>F0SRB0</accession>
<reference evidence="6" key="1">
    <citation type="submission" date="2011-02" db="EMBL/GenBank/DDBJ databases">
        <title>The complete genome of Planctomyces brasiliensis DSM 5305.</title>
        <authorList>
            <person name="Lucas S."/>
            <person name="Copeland A."/>
            <person name="Lapidus A."/>
            <person name="Bruce D."/>
            <person name="Goodwin L."/>
            <person name="Pitluck S."/>
            <person name="Kyrpides N."/>
            <person name="Mavromatis K."/>
            <person name="Pagani I."/>
            <person name="Ivanova N."/>
            <person name="Ovchinnikova G."/>
            <person name="Lu M."/>
            <person name="Detter J.C."/>
            <person name="Han C."/>
            <person name="Land M."/>
            <person name="Hauser L."/>
            <person name="Markowitz V."/>
            <person name="Cheng J.-F."/>
            <person name="Hugenholtz P."/>
            <person name="Woyke T."/>
            <person name="Wu D."/>
            <person name="Tindall B."/>
            <person name="Pomrenke H.G."/>
            <person name="Brambilla E."/>
            <person name="Klenk H.-P."/>
            <person name="Eisen J.A."/>
        </authorList>
    </citation>
    <scope>NUCLEOTIDE SEQUENCE [LARGE SCALE GENOMIC DNA]</scope>
    <source>
        <strain evidence="6">ATCC 49424 / DSM 5305 / JCM 21570 / NBRC 103401 / IFAM 1448</strain>
    </source>
</reference>
<dbReference type="Pfam" id="PF13414">
    <property type="entry name" value="TPR_11"/>
    <property type="match status" value="1"/>
</dbReference>
<dbReference type="Proteomes" id="UP000006860">
    <property type="component" value="Chromosome"/>
</dbReference>
<dbReference type="EMBL" id="CP002546">
    <property type="protein sequence ID" value="ADY62361.1"/>
    <property type="molecule type" value="Genomic_DNA"/>
</dbReference>
<gene>
    <name evidence="5" type="ordered locus">Plabr_4790</name>
</gene>
<dbReference type="PANTHER" id="PTHR44858:SF1">
    <property type="entry name" value="UDP-N-ACETYLGLUCOSAMINE--PEPTIDE N-ACETYLGLUCOSAMINYLTRANSFERASE SPINDLY-RELATED"/>
    <property type="match status" value="1"/>
</dbReference>
<dbReference type="Gene3D" id="1.25.40.10">
    <property type="entry name" value="Tetratricopeptide repeat domain"/>
    <property type="match status" value="5"/>
</dbReference>
<feature type="repeat" description="TPR" evidence="3">
    <location>
        <begin position="194"/>
        <end position="227"/>
    </location>
</feature>
<keyword evidence="1" id="KW-0677">Repeat</keyword>
<protein>
    <submittedName>
        <fullName evidence="5">Tetratricopeptide TPR_1 repeat-containing protein</fullName>
    </submittedName>
</protein>
<evidence type="ECO:0000313" key="5">
    <source>
        <dbReference type="EMBL" id="ADY62361.1"/>
    </source>
</evidence>
<dbReference type="HOGENOM" id="CLU_610956_0_0_0"/>
<evidence type="ECO:0000256" key="2">
    <source>
        <dbReference type="ARBA" id="ARBA00022803"/>
    </source>
</evidence>
<dbReference type="KEGG" id="pbs:Plabr_4790"/>
<dbReference type="PROSITE" id="PS50293">
    <property type="entry name" value="TPR_REGION"/>
    <property type="match status" value="2"/>
</dbReference>
<dbReference type="InterPro" id="IPR019734">
    <property type="entry name" value="TPR_rpt"/>
</dbReference>
<feature type="repeat" description="TPR" evidence="3">
    <location>
        <begin position="126"/>
        <end position="159"/>
    </location>
</feature>
<dbReference type="OrthoDB" id="9813357at2"/>
<dbReference type="Pfam" id="PF13432">
    <property type="entry name" value="TPR_16"/>
    <property type="match status" value="1"/>
</dbReference>
<keyword evidence="2 3" id="KW-0802">TPR repeat</keyword>
<dbReference type="InterPro" id="IPR011990">
    <property type="entry name" value="TPR-like_helical_dom_sf"/>
</dbReference>
<proteinExistence type="predicted"/>